<feature type="transmembrane region" description="Helical" evidence="1">
    <location>
        <begin position="84"/>
        <end position="105"/>
    </location>
</feature>
<evidence type="ECO:0000256" key="1">
    <source>
        <dbReference type="SAM" id="Phobius"/>
    </source>
</evidence>
<comment type="caution">
    <text evidence="2">The sequence shown here is derived from an EMBL/GenBank/DDBJ whole genome shotgun (WGS) entry which is preliminary data.</text>
</comment>
<dbReference type="Proteomes" id="UP000005540">
    <property type="component" value="Unassembled WGS sequence"/>
</dbReference>
<reference evidence="2 3" key="1">
    <citation type="submission" date="2009-04" db="EMBL/GenBank/DDBJ databases">
        <authorList>
            <person name="Reysenbach A.-L."/>
            <person name="Heidelberg J.F."/>
            <person name="Nelson W.C."/>
        </authorList>
    </citation>
    <scope>NUCLEOTIDE SEQUENCE [LARGE SCALE GENOMIC DNA]</scope>
    <source>
        <strain evidence="2 3">SS-5</strain>
    </source>
</reference>
<keyword evidence="1" id="KW-0812">Transmembrane</keyword>
<protein>
    <recommendedName>
        <fullName evidence="4">Protoporphyrinogen IX oxidase</fullName>
    </recommendedName>
</protein>
<proteinExistence type="predicted"/>
<keyword evidence="3" id="KW-1185">Reference proteome</keyword>
<evidence type="ECO:0000313" key="3">
    <source>
        <dbReference type="Proteomes" id="UP000005540"/>
    </source>
</evidence>
<evidence type="ECO:0000313" key="2">
    <source>
        <dbReference type="EMBL" id="EEP60049.1"/>
    </source>
</evidence>
<feature type="transmembrane region" description="Helical" evidence="1">
    <location>
        <begin position="117"/>
        <end position="137"/>
    </location>
</feature>
<keyword evidence="1" id="KW-1133">Transmembrane helix</keyword>
<organism evidence="2 3">
    <name type="scientific">Sulfurihydrogenibium yellowstonense SS-5</name>
    <dbReference type="NCBI Taxonomy" id="432331"/>
    <lineage>
        <taxon>Bacteria</taxon>
        <taxon>Pseudomonadati</taxon>
        <taxon>Aquificota</taxon>
        <taxon>Aquificia</taxon>
        <taxon>Aquificales</taxon>
        <taxon>Hydrogenothermaceae</taxon>
        <taxon>Sulfurihydrogenibium</taxon>
    </lineage>
</organism>
<dbReference type="AlphaFoldDB" id="C4FLK0"/>
<dbReference type="EMBL" id="ABZS01000159">
    <property type="protein sequence ID" value="EEP60049.1"/>
    <property type="molecule type" value="Genomic_DNA"/>
</dbReference>
<dbReference type="RefSeq" id="WP_007547812.1">
    <property type="nucleotide sequence ID" value="NZ_ABZS01000159.1"/>
</dbReference>
<feature type="transmembrane region" description="Helical" evidence="1">
    <location>
        <begin position="50"/>
        <end position="72"/>
    </location>
</feature>
<name>C4FLK0_9AQUI</name>
<accession>C4FLK0</accession>
<dbReference type="OrthoDB" id="14342at2"/>
<keyword evidence="1" id="KW-0472">Membrane</keyword>
<evidence type="ECO:0008006" key="4">
    <source>
        <dbReference type="Google" id="ProtNLM"/>
    </source>
</evidence>
<gene>
    <name evidence="2" type="ORF">SULYE_1454</name>
</gene>
<sequence length="141" mass="16878">MYLFLKYLHILAVIGWISSSSSMSLYLIYKTFVLKDKDQEKERKFYKYLVYLEVFLFSTVISLGLSLYFLFYDDFSITWLRVKILIALLFFAPMEALNLYFILKAKNIEDYKKYDKFVLIISPFLILFGLIIIYMAVFKPD</sequence>
<feature type="transmembrane region" description="Helical" evidence="1">
    <location>
        <begin position="6"/>
        <end position="29"/>
    </location>
</feature>